<keyword evidence="7" id="KW-1185">Reference proteome</keyword>
<dbReference type="PROSITE" id="PS51820">
    <property type="entry name" value="PA14"/>
    <property type="match status" value="1"/>
</dbReference>
<name>A0A0K1EIR9_CHOCO</name>
<dbReference type="PANTHER" id="PTHR31137">
    <property type="entry name" value="PROTEIN PSIB-RELATED-RELATED"/>
    <property type="match status" value="1"/>
</dbReference>
<dbReference type="OrthoDB" id="9757642at2"/>
<evidence type="ECO:0000256" key="1">
    <source>
        <dbReference type="ARBA" id="ARBA00008709"/>
    </source>
</evidence>
<evidence type="ECO:0000256" key="3">
    <source>
        <dbReference type="ARBA" id="ARBA00023180"/>
    </source>
</evidence>
<organism evidence="6 7">
    <name type="scientific">Chondromyces crocatus</name>
    <dbReference type="NCBI Taxonomy" id="52"/>
    <lineage>
        <taxon>Bacteria</taxon>
        <taxon>Pseudomonadati</taxon>
        <taxon>Myxococcota</taxon>
        <taxon>Polyangia</taxon>
        <taxon>Polyangiales</taxon>
        <taxon>Polyangiaceae</taxon>
        <taxon>Chondromyces</taxon>
    </lineage>
</organism>
<dbReference type="InterPro" id="IPR051154">
    <property type="entry name" value="Prespore-cell_inducing_factor"/>
</dbReference>
<evidence type="ECO:0000256" key="2">
    <source>
        <dbReference type="ARBA" id="ARBA00022729"/>
    </source>
</evidence>
<protein>
    <recommendedName>
        <fullName evidence="5">PA14 domain-containing protein</fullName>
    </recommendedName>
</protein>
<dbReference type="InterPro" id="IPR011658">
    <property type="entry name" value="PA14_dom"/>
</dbReference>
<proteinExistence type="inferred from homology"/>
<dbReference type="InterPro" id="IPR011874">
    <property type="entry name" value="Fibro_Slime"/>
</dbReference>
<evidence type="ECO:0000256" key="4">
    <source>
        <dbReference type="SAM" id="MobiDB-lite"/>
    </source>
</evidence>
<keyword evidence="3" id="KW-0325">Glycoprotein</keyword>
<dbReference type="AlphaFoldDB" id="A0A0K1EIR9"/>
<keyword evidence="2" id="KW-0732">Signal</keyword>
<feature type="compositionally biased region" description="Gly residues" evidence="4">
    <location>
        <begin position="33"/>
        <end position="72"/>
    </location>
</feature>
<reference evidence="6 7" key="1">
    <citation type="submission" date="2015-07" db="EMBL/GenBank/DDBJ databases">
        <title>Genome analysis of myxobacterium Chondromyces crocatus Cm c5 reveals a high potential for natural compound synthesis and the genetic basis for the loss of fruiting body formation.</title>
        <authorList>
            <person name="Zaburannyi N."/>
            <person name="Bunk B."/>
            <person name="Maier J."/>
            <person name="Overmann J."/>
            <person name="Mueller R."/>
        </authorList>
    </citation>
    <scope>NUCLEOTIDE SEQUENCE [LARGE SCALE GENOMIC DNA]</scope>
    <source>
        <strain evidence="6 7">Cm c5</strain>
    </source>
</reference>
<dbReference type="GO" id="GO:0005576">
    <property type="term" value="C:extracellular region"/>
    <property type="evidence" value="ECO:0007669"/>
    <property type="project" value="TreeGrafter"/>
</dbReference>
<evidence type="ECO:0000313" key="7">
    <source>
        <dbReference type="Proteomes" id="UP000067626"/>
    </source>
</evidence>
<evidence type="ECO:0000259" key="5">
    <source>
        <dbReference type="PROSITE" id="PS51820"/>
    </source>
</evidence>
<feature type="domain" description="PA14" evidence="5">
    <location>
        <begin position="131"/>
        <end position="288"/>
    </location>
</feature>
<dbReference type="NCBIfam" id="TIGR02148">
    <property type="entry name" value="Fibro_Slime"/>
    <property type="match status" value="1"/>
</dbReference>
<dbReference type="EMBL" id="CP012159">
    <property type="protein sequence ID" value="AKT40759.1"/>
    <property type="molecule type" value="Genomic_DNA"/>
</dbReference>
<evidence type="ECO:0000313" key="6">
    <source>
        <dbReference type="EMBL" id="AKT40759.1"/>
    </source>
</evidence>
<dbReference type="InterPro" id="IPR037524">
    <property type="entry name" value="PA14/GLEYA"/>
</dbReference>
<dbReference type="STRING" id="52.CMC5_049150"/>
<dbReference type="Proteomes" id="UP000067626">
    <property type="component" value="Chromosome"/>
</dbReference>
<dbReference type="KEGG" id="ccro:CMC5_049150"/>
<sequence length="288" mass="30353">MLPVHTRVLGMTAALVLLGIGVGCGGDSSETTGSGGSGAGSPTSGGGNSSGDGGSLFPSGPGGGGQGVGGNNGNCNPTLTGIVRDFKAYNGGNGHPDFETFGGQGLRGIVREDLGEDHKPVYAHGGGTAHTTGPNEFNQWYRDVAEVNHRIEFEVQGTVDNNGLFTYANSAFFPIDNQGWGNEGNAHNFHFTFELHMTFKFQGGEVFSFSGDDDLWVFVNNKLAIDLGGLHSELSETLTLDDAKAAELGLVPGQEYPLDFFHAERHTTESNFKVQSTLDFTNCNPIIF</sequence>
<comment type="similarity">
    <text evidence="1">Belongs to the prespore-cell-inducing factor family.</text>
</comment>
<gene>
    <name evidence="6" type="ORF">CMC5_049150</name>
</gene>
<dbReference type="Pfam" id="PF07691">
    <property type="entry name" value="PA14"/>
    <property type="match status" value="1"/>
</dbReference>
<feature type="region of interest" description="Disordered" evidence="4">
    <location>
        <begin position="29"/>
        <end position="72"/>
    </location>
</feature>
<accession>A0A0K1EIR9</accession>
<dbReference type="PROSITE" id="PS51257">
    <property type="entry name" value="PROKAR_LIPOPROTEIN"/>
    <property type="match status" value="1"/>
</dbReference>